<feature type="transmembrane region" description="Helical" evidence="1">
    <location>
        <begin position="26"/>
        <end position="48"/>
    </location>
</feature>
<evidence type="ECO:0000256" key="1">
    <source>
        <dbReference type="SAM" id="Phobius"/>
    </source>
</evidence>
<keyword evidence="1" id="KW-0472">Membrane</keyword>
<reference evidence="2 3" key="1">
    <citation type="submission" date="2020-07" db="EMBL/GenBank/DDBJ databases">
        <title>Sequencing the genomes of 1000 actinobacteria strains.</title>
        <authorList>
            <person name="Klenk H.-P."/>
        </authorList>
    </citation>
    <scope>NUCLEOTIDE SEQUENCE [LARGE SCALE GENOMIC DNA]</scope>
    <source>
        <strain evidence="2 3">DSM 17380</strain>
    </source>
</reference>
<name>A0A852RCP1_9MICO</name>
<keyword evidence="3" id="KW-1185">Reference proteome</keyword>
<keyword evidence="1" id="KW-1133">Transmembrane helix</keyword>
<dbReference type="Proteomes" id="UP000586095">
    <property type="component" value="Unassembled WGS sequence"/>
</dbReference>
<feature type="transmembrane region" description="Helical" evidence="1">
    <location>
        <begin position="120"/>
        <end position="151"/>
    </location>
</feature>
<comment type="caution">
    <text evidence="2">The sequence shown here is derived from an EMBL/GenBank/DDBJ whole genome shotgun (WGS) entry which is preliminary data.</text>
</comment>
<organism evidence="2 3">
    <name type="scientific">Leucobacter aridicollis</name>
    <dbReference type="NCBI Taxonomy" id="283878"/>
    <lineage>
        <taxon>Bacteria</taxon>
        <taxon>Bacillati</taxon>
        <taxon>Actinomycetota</taxon>
        <taxon>Actinomycetes</taxon>
        <taxon>Micrococcales</taxon>
        <taxon>Microbacteriaceae</taxon>
        <taxon>Leucobacter</taxon>
    </lineage>
</organism>
<evidence type="ECO:0000313" key="2">
    <source>
        <dbReference type="EMBL" id="NYD26650.1"/>
    </source>
</evidence>
<dbReference type="RefSeq" id="WP_185986798.1">
    <property type="nucleotide sequence ID" value="NZ_BAAALZ010000005.1"/>
</dbReference>
<dbReference type="AlphaFoldDB" id="A0A852RCP1"/>
<proteinExistence type="predicted"/>
<accession>A0A852RCP1</accession>
<feature type="transmembrane region" description="Helical" evidence="1">
    <location>
        <begin position="84"/>
        <end position="108"/>
    </location>
</feature>
<protein>
    <submittedName>
        <fullName evidence="2">Uncharacterized protein</fullName>
    </submittedName>
</protein>
<evidence type="ECO:0000313" key="3">
    <source>
        <dbReference type="Proteomes" id="UP000586095"/>
    </source>
</evidence>
<dbReference type="EMBL" id="JACCBD010000001">
    <property type="protein sequence ID" value="NYD26650.1"/>
    <property type="molecule type" value="Genomic_DNA"/>
</dbReference>
<feature type="transmembrane region" description="Helical" evidence="1">
    <location>
        <begin position="54"/>
        <end position="72"/>
    </location>
</feature>
<gene>
    <name evidence="2" type="ORF">BJ960_001453</name>
</gene>
<sequence>MTEASDAATHDDSAGDRRTADIGRLLGLYLAGAALLAAATLWLGGWMLPTTGTRWLIVPVSLLTLLAVAVGTRRSPGRLRSIMLSALAATLLYMFGLAAGVMLTAQAHEATAAELLGGSFWVAFAMLLVTGLPLVAFVIAVVVGAVQRVLVRPPRTDQRYR</sequence>
<keyword evidence="1" id="KW-0812">Transmembrane</keyword>